<organism evidence="1 2">
    <name type="scientific">Acaulospora morrowiae</name>
    <dbReference type="NCBI Taxonomy" id="94023"/>
    <lineage>
        <taxon>Eukaryota</taxon>
        <taxon>Fungi</taxon>
        <taxon>Fungi incertae sedis</taxon>
        <taxon>Mucoromycota</taxon>
        <taxon>Glomeromycotina</taxon>
        <taxon>Glomeromycetes</taxon>
        <taxon>Diversisporales</taxon>
        <taxon>Acaulosporaceae</taxon>
        <taxon>Acaulospora</taxon>
    </lineage>
</organism>
<keyword evidence="2" id="KW-1185">Reference proteome</keyword>
<dbReference type="EMBL" id="CAJVPV010045435">
    <property type="protein sequence ID" value="CAG8769162.1"/>
    <property type="molecule type" value="Genomic_DNA"/>
</dbReference>
<evidence type="ECO:0000313" key="1">
    <source>
        <dbReference type="EMBL" id="CAG8769162.1"/>
    </source>
</evidence>
<accession>A0A9N9J9E0</accession>
<reference evidence="1" key="1">
    <citation type="submission" date="2021-06" db="EMBL/GenBank/DDBJ databases">
        <authorList>
            <person name="Kallberg Y."/>
            <person name="Tangrot J."/>
            <person name="Rosling A."/>
        </authorList>
    </citation>
    <scope>NUCLEOTIDE SEQUENCE</scope>
    <source>
        <strain evidence="1">CL551</strain>
    </source>
</reference>
<proteinExistence type="predicted"/>
<sequence length="98" mass="11656">STAKQMYRILDKVYDIIIRKGIKTKVDMLKENLELRDLCGYSSHDEFVEDVWEFKLKMFDISCQEANHQMEMHPKAIYTSPLVSDLTKNIPWEWEAND</sequence>
<dbReference type="Proteomes" id="UP000789342">
    <property type="component" value="Unassembled WGS sequence"/>
</dbReference>
<dbReference type="OrthoDB" id="6128227at2759"/>
<evidence type="ECO:0000313" key="2">
    <source>
        <dbReference type="Proteomes" id="UP000789342"/>
    </source>
</evidence>
<gene>
    <name evidence="1" type="ORF">AMORRO_LOCUS16473</name>
</gene>
<protein>
    <submittedName>
        <fullName evidence="1">10299_t:CDS:1</fullName>
    </submittedName>
</protein>
<feature type="non-terminal residue" evidence="1">
    <location>
        <position position="1"/>
    </location>
</feature>
<name>A0A9N9J9E0_9GLOM</name>
<comment type="caution">
    <text evidence="1">The sequence shown here is derived from an EMBL/GenBank/DDBJ whole genome shotgun (WGS) entry which is preliminary data.</text>
</comment>
<dbReference type="AlphaFoldDB" id="A0A9N9J9E0"/>